<accession>A0A453L7Z9</accession>
<dbReference type="GO" id="GO:0005886">
    <property type="term" value="C:plasma membrane"/>
    <property type="evidence" value="ECO:0007669"/>
    <property type="project" value="TreeGrafter"/>
</dbReference>
<keyword evidence="3" id="KW-0813">Transport</keyword>
<proteinExistence type="inferred from homology"/>
<comment type="subcellular location">
    <subcellularLocation>
        <location evidence="1">Membrane</location>
        <topology evidence="1">Multi-pass membrane protein</topology>
    </subcellularLocation>
</comment>
<reference evidence="10" key="2">
    <citation type="journal article" date="2017" name="Nat. Plants">
        <title>The Aegilops tauschii genome reveals multiple impacts of transposons.</title>
        <authorList>
            <person name="Zhao G."/>
            <person name="Zou C."/>
            <person name="Li K."/>
            <person name="Wang K."/>
            <person name="Li T."/>
            <person name="Gao L."/>
            <person name="Zhang X."/>
            <person name="Wang H."/>
            <person name="Yang Z."/>
            <person name="Liu X."/>
            <person name="Jiang W."/>
            <person name="Mao L."/>
            <person name="Kong X."/>
            <person name="Jiao Y."/>
            <person name="Jia J."/>
        </authorList>
    </citation>
    <scope>NUCLEOTIDE SEQUENCE [LARGE SCALE GENOMIC DNA]</scope>
    <source>
        <strain evidence="10">cv. AL8/78</strain>
    </source>
</reference>
<dbReference type="EnsemblPlants" id="AET5Gv20665200.1">
    <property type="protein sequence ID" value="AET5Gv20665200.1"/>
    <property type="gene ID" value="AET5Gv20665200"/>
</dbReference>
<dbReference type="InterPro" id="IPR051107">
    <property type="entry name" value="Auxin_Efflux_Carrier"/>
</dbReference>
<reference evidence="9" key="5">
    <citation type="journal article" date="2021" name="G3 (Bethesda)">
        <title>Aegilops tauschii genome assembly Aet v5.0 features greater sequence contiguity and improved annotation.</title>
        <authorList>
            <person name="Wang L."/>
            <person name="Zhu T."/>
            <person name="Rodriguez J.C."/>
            <person name="Deal K.R."/>
            <person name="Dubcovsky J."/>
            <person name="McGuire P.E."/>
            <person name="Lux T."/>
            <person name="Spannagl M."/>
            <person name="Mayer K.F.X."/>
            <person name="Baldrich P."/>
            <person name="Meyers B.C."/>
            <person name="Huo N."/>
            <person name="Gu Y.Q."/>
            <person name="Zhou H."/>
            <person name="Devos K.M."/>
            <person name="Bennetzen J.L."/>
            <person name="Unver T."/>
            <person name="Budak H."/>
            <person name="Gulick P.J."/>
            <person name="Galiba G."/>
            <person name="Kalapos B."/>
            <person name="Nelson D.R."/>
            <person name="Li P."/>
            <person name="You F.M."/>
            <person name="Luo M.C."/>
            <person name="Dvorak J."/>
        </authorList>
    </citation>
    <scope>NUCLEOTIDE SEQUENCE [LARGE SCALE GENOMIC DNA]</scope>
    <source>
        <strain evidence="9">cv. AL8/78</strain>
    </source>
</reference>
<dbReference type="Proteomes" id="UP000015105">
    <property type="component" value="Chromosome 5D"/>
</dbReference>
<dbReference type="Gramene" id="AET5Gv20665200.1">
    <property type="protein sequence ID" value="AET5Gv20665200.1"/>
    <property type="gene ID" value="AET5Gv20665200"/>
</dbReference>
<dbReference type="PANTHER" id="PTHR31752:SF58">
    <property type="entry name" value="AUXIN EFFLUX CARRIER COMPONENT"/>
    <property type="match status" value="1"/>
</dbReference>
<keyword evidence="7" id="KW-0927">Auxin signaling pathway</keyword>
<dbReference type="GO" id="GO:0010329">
    <property type="term" value="F:auxin efflux transmembrane transporter activity"/>
    <property type="evidence" value="ECO:0007669"/>
    <property type="project" value="TreeGrafter"/>
</dbReference>
<name>A0A453L7Z9_AEGTS</name>
<keyword evidence="10" id="KW-1185">Reference proteome</keyword>
<reference evidence="9" key="4">
    <citation type="submission" date="2019-03" db="UniProtKB">
        <authorList>
            <consortium name="EnsemblPlants"/>
        </authorList>
    </citation>
    <scope>IDENTIFICATION</scope>
</reference>
<organism evidence="9 10">
    <name type="scientific">Aegilops tauschii subsp. strangulata</name>
    <name type="common">Goatgrass</name>
    <dbReference type="NCBI Taxonomy" id="200361"/>
    <lineage>
        <taxon>Eukaryota</taxon>
        <taxon>Viridiplantae</taxon>
        <taxon>Streptophyta</taxon>
        <taxon>Embryophyta</taxon>
        <taxon>Tracheophyta</taxon>
        <taxon>Spermatophyta</taxon>
        <taxon>Magnoliopsida</taxon>
        <taxon>Liliopsida</taxon>
        <taxon>Poales</taxon>
        <taxon>Poaceae</taxon>
        <taxon>BOP clade</taxon>
        <taxon>Pooideae</taxon>
        <taxon>Triticodae</taxon>
        <taxon>Triticeae</taxon>
        <taxon>Triticinae</taxon>
        <taxon>Aegilops</taxon>
    </lineage>
</organism>
<evidence type="ECO:0000256" key="7">
    <source>
        <dbReference type="ARBA" id="ARBA00023294"/>
    </source>
</evidence>
<dbReference type="PANTHER" id="PTHR31752">
    <property type="entry name" value="AUXIN EFFLUX CARRIER COMPONENT 1B-RELATED"/>
    <property type="match status" value="1"/>
</dbReference>
<evidence type="ECO:0000256" key="8">
    <source>
        <dbReference type="SAM" id="Phobius"/>
    </source>
</evidence>
<evidence type="ECO:0000256" key="1">
    <source>
        <dbReference type="ARBA" id="ARBA00004141"/>
    </source>
</evidence>
<dbReference type="GO" id="GO:0009734">
    <property type="term" value="P:auxin-activated signaling pathway"/>
    <property type="evidence" value="ECO:0007669"/>
    <property type="project" value="UniProtKB-KW"/>
</dbReference>
<dbReference type="AlphaFoldDB" id="A0A453L7Z9"/>
<dbReference type="Pfam" id="PF03547">
    <property type="entry name" value="Mem_trans"/>
    <property type="match status" value="1"/>
</dbReference>
<feature type="transmembrane region" description="Helical" evidence="8">
    <location>
        <begin position="28"/>
        <end position="49"/>
    </location>
</feature>
<sequence>SLRLSSLTLFDRESLPERPIEMIGWGDVYRVAAAMAPLYFALGLGYGSVRWWKLFTPDHGDAVNRLVVYFAFPLFGFDFTARAGSFAAGYRVLAADAVAKLIV</sequence>
<protein>
    <submittedName>
        <fullName evidence="9">Uncharacterized protein</fullName>
    </submittedName>
</protein>
<dbReference type="GO" id="GO:0005783">
    <property type="term" value="C:endoplasmic reticulum"/>
    <property type="evidence" value="ECO:0007669"/>
    <property type="project" value="TreeGrafter"/>
</dbReference>
<evidence type="ECO:0000256" key="4">
    <source>
        <dbReference type="ARBA" id="ARBA00022692"/>
    </source>
</evidence>
<keyword evidence="5 8" id="KW-1133">Transmembrane helix</keyword>
<evidence type="ECO:0000256" key="3">
    <source>
        <dbReference type="ARBA" id="ARBA00022448"/>
    </source>
</evidence>
<dbReference type="GO" id="GO:0009926">
    <property type="term" value="P:auxin polar transport"/>
    <property type="evidence" value="ECO:0007669"/>
    <property type="project" value="TreeGrafter"/>
</dbReference>
<keyword evidence="6 8" id="KW-0472">Membrane</keyword>
<evidence type="ECO:0000256" key="5">
    <source>
        <dbReference type="ARBA" id="ARBA00022989"/>
    </source>
</evidence>
<evidence type="ECO:0000313" key="10">
    <source>
        <dbReference type="Proteomes" id="UP000015105"/>
    </source>
</evidence>
<evidence type="ECO:0000256" key="6">
    <source>
        <dbReference type="ARBA" id="ARBA00023136"/>
    </source>
</evidence>
<evidence type="ECO:0000256" key="2">
    <source>
        <dbReference type="ARBA" id="ARBA00009177"/>
    </source>
</evidence>
<reference evidence="9" key="3">
    <citation type="journal article" date="2017" name="Nature">
        <title>Genome sequence of the progenitor of the wheat D genome Aegilops tauschii.</title>
        <authorList>
            <person name="Luo M.C."/>
            <person name="Gu Y.Q."/>
            <person name="Puiu D."/>
            <person name="Wang H."/>
            <person name="Twardziok S.O."/>
            <person name="Deal K.R."/>
            <person name="Huo N."/>
            <person name="Zhu T."/>
            <person name="Wang L."/>
            <person name="Wang Y."/>
            <person name="McGuire P.E."/>
            <person name="Liu S."/>
            <person name="Long H."/>
            <person name="Ramasamy R.K."/>
            <person name="Rodriguez J.C."/>
            <person name="Van S.L."/>
            <person name="Yuan L."/>
            <person name="Wang Z."/>
            <person name="Xia Z."/>
            <person name="Xiao L."/>
            <person name="Anderson O.D."/>
            <person name="Ouyang S."/>
            <person name="Liang Y."/>
            <person name="Zimin A.V."/>
            <person name="Pertea G."/>
            <person name="Qi P."/>
            <person name="Bennetzen J.L."/>
            <person name="Dai X."/>
            <person name="Dawson M.W."/>
            <person name="Muller H.G."/>
            <person name="Kugler K."/>
            <person name="Rivarola-Duarte L."/>
            <person name="Spannagl M."/>
            <person name="Mayer K.F.X."/>
            <person name="Lu F.H."/>
            <person name="Bevan M.W."/>
            <person name="Leroy P."/>
            <person name="Li P."/>
            <person name="You F.M."/>
            <person name="Sun Q."/>
            <person name="Liu Z."/>
            <person name="Lyons E."/>
            <person name="Wicker T."/>
            <person name="Salzberg S.L."/>
            <person name="Devos K.M."/>
            <person name="Dvorak J."/>
        </authorList>
    </citation>
    <scope>NUCLEOTIDE SEQUENCE [LARGE SCALE GENOMIC DNA]</scope>
    <source>
        <strain evidence="9">cv. AL8/78</strain>
    </source>
</reference>
<evidence type="ECO:0000313" key="9">
    <source>
        <dbReference type="EnsemblPlants" id="AET5Gv20665200.1"/>
    </source>
</evidence>
<keyword evidence="4 8" id="KW-0812">Transmembrane</keyword>
<comment type="similarity">
    <text evidence="2">Belongs to the auxin efflux carrier (TC 2.A.69.1) family.</text>
</comment>
<dbReference type="InterPro" id="IPR004776">
    <property type="entry name" value="Mem_transp_PIN-like"/>
</dbReference>
<dbReference type="STRING" id="200361.A0A453L7Z9"/>
<reference evidence="10" key="1">
    <citation type="journal article" date="2014" name="Science">
        <title>Ancient hybridizations among the ancestral genomes of bread wheat.</title>
        <authorList>
            <consortium name="International Wheat Genome Sequencing Consortium,"/>
            <person name="Marcussen T."/>
            <person name="Sandve S.R."/>
            <person name="Heier L."/>
            <person name="Spannagl M."/>
            <person name="Pfeifer M."/>
            <person name="Jakobsen K.S."/>
            <person name="Wulff B.B."/>
            <person name="Steuernagel B."/>
            <person name="Mayer K.F."/>
            <person name="Olsen O.A."/>
        </authorList>
    </citation>
    <scope>NUCLEOTIDE SEQUENCE [LARGE SCALE GENOMIC DNA]</scope>
    <source>
        <strain evidence="10">cv. AL8/78</strain>
    </source>
</reference>